<evidence type="ECO:0000256" key="4">
    <source>
        <dbReference type="ARBA" id="ARBA00022898"/>
    </source>
</evidence>
<protein>
    <submittedName>
        <fullName evidence="9">Cysteine desulfurase</fullName>
    </submittedName>
</protein>
<dbReference type="Proteomes" id="UP000198838">
    <property type="component" value="Unassembled WGS sequence"/>
</dbReference>
<keyword evidence="5" id="KW-0408">Iron</keyword>
<evidence type="ECO:0000313" key="10">
    <source>
        <dbReference type="Proteomes" id="UP000198838"/>
    </source>
</evidence>
<keyword evidence="6" id="KW-0411">Iron-sulfur</keyword>
<dbReference type="InterPro" id="IPR015422">
    <property type="entry name" value="PyrdxlP-dep_Trfase_small"/>
</dbReference>
<dbReference type="Gene3D" id="3.90.1150.10">
    <property type="entry name" value="Aspartate Aminotransferase, domain 1"/>
    <property type="match status" value="1"/>
</dbReference>
<comment type="cofactor">
    <cofactor evidence="1 7">
        <name>pyridoxal 5'-phosphate</name>
        <dbReference type="ChEBI" id="CHEBI:597326"/>
    </cofactor>
</comment>
<dbReference type="FunFam" id="3.40.640.10:FF:000084">
    <property type="entry name" value="IscS-like cysteine desulfurase"/>
    <property type="match status" value="1"/>
</dbReference>
<evidence type="ECO:0000256" key="1">
    <source>
        <dbReference type="ARBA" id="ARBA00001933"/>
    </source>
</evidence>
<organism evidence="9 10">
    <name type="scientific">Acetitomaculum ruminis DSM 5522</name>
    <dbReference type="NCBI Taxonomy" id="1120918"/>
    <lineage>
        <taxon>Bacteria</taxon>
        <taxon>Bacillati</taxon>
        <taxon>Bacillota</taxon>
        <taxon>Clostridia</taxon>
        <taxon>Lachnospirales</taxon>
        <taxon>Lachnospiraceae</taxon>
        <taxon>Acetitomaculum</taxon>
    </lineage>
</organism>
<dbReference type="PROSITE" id="PS51136">
    <property type="entry name" value="WAC"/>
    <property type="match status" value="1"/>
</dbReference>
<dbReference type="SUPFAM" id="SSF53383">
    <property type="entry name" value="PLP-dependent transferases"/>
    <property type="match status" value="1"/>
</dbReference>
<dbReference type="AlphaFoldDB" id="A0A1I0ZFZ1"/>
<dbReference type="RefSeq" id="WP_092873291.1">
    <property type="nucleotide sequence ID" value="NZ_FOJY01000015.1"/>
</dbReference>
<sequence length="385" mass="42852">MECYLDNSATTRVKKEVADLTYKLMTQDYGNPSSMHLIGMKAENYVKEARNQIAATLKAKPLEIIFTSGGTESNNLAIIQAAFAKKRSGNHIITSKIEHPSVSNTMKYLEENGFEVTYLDVDSQGKVLASELEKALRPDTILVSIMHVNNEIGSLMPIDEFGKIIKNYNKNILFHVDAIQSYGKYNIRPDRMGIDLLSVSGHKIHAPKGSGFLYKNEKVNFKPLIHGGGQQEGYRSGTENVPAIAGLGLAAKLMYDNLDEKTRNMRELRAFFIENMSATEGISINGPLNNDEAAPHIISVSFKGMRSEVMLHALEERGIYVSAGSACSSNKPAISKTLLAINLDKDLLDSTVRYSLNGDNNKEEIIYAIENTKEIYAKYKKYMRH</sequence>
<feature type="domain" description="WAC" evidence="8">
    <location>
        <begin position="364"/>
        <end position="385"/>
    </location>
</feature>
<dbReference type="PROSITE" id="PS00595">
    <property type="entry name" value="AA_TRANSFER_CLASS_5"/>
    <property type="match status" value="1"/>
</dbReference>
<comment type="similarity">
    <text evidence="2">Belongs to the class-V pyridoxal-phosphate-dependent aminotransferase family. NifS/IscS subfamily.</text>
</comment>
<keyword evidence="4" id="KW-0663">Pyridoxal phosphate</keyword>
<dbReference type="InterPro" id="IPR016454">
    <property type="entry name" value="Cysteine_dSase"/>
</dbReference>
<dbReference type="InterPro" id="IPR015421">
    <property type="entry name" value="PyrdxlP-dep_Trfase_major"/>
</dbReference>
<dbReference type="GO" id="GO:0051536">
    <property type="term" value="F:iron-sulfur cluster binding"/>
    <property type="evidence" value="ECO:0007669"/>
    <property type="project" value="UniProtKB-KW"/>
</dbReference>
<evidence type="ECO:0000256" key="5">
    <source>
        <dbReference type="ARBA" id="ARBA00023004"/>
    </source>
</evidence>
<keyword evidence="3" id="KW-0479">Metal-binding</keyword>
<dbReference type="GO" id="GO:0046872">
    <property type="term" value="F:metal ion binding"/>
    <property type="evidence" value="ECO:0007669"/>
    <property type="project" value="UniProtKB-KW"/>
</dbReference>
<dbReference type="InterPro" id="IPR013136">
    <property type="entry name" value="WSTF_Acf1_Cbp146"/>
</dbReference>
<dbReference type="OrthoDB" id="9808002at2"/>
<evidence type="ECO:0000256" key="2">
    <source>
        <dbReference type="ARBA" id="ARBA00006490"/>
    </source>
</evidence>
<dbReference type="Gene3D" id="1.10.260.50">
    <property type="match status" value="1"/>
</dbReference>
<evidence type="ECO:0000259" key="8">
    <source>
        <dbReference type="PROSITE" id="PS51136"/>
    </source>
</evidence>
<evidence type="ECO:0000313" key="9">
    <source>
        <dbReference type="EMBL" id="SFB24699.1"/>
    </source>
</evidence>
<dbReference type="PANTHER" id="PTHR11601:SF50">
    <property type="entry name" value="CYSTEINE DESULFURASE ISCS 2-RELATED"/>
    <property type="match status" value="1"/>
</dbReference>
<accession>A0A1I0ZFZ1</accession>
<dbReference type="STRING" id="1120918.SAMN05216249_11515"/>
<dbReference type="Pfam" id="PF00266">
    <property type="entry name" value="Aminotran_5"/>
    <property type="match status" value="1"/>
</dbReference>
<proteinExistence type="inferred from homology"/>
<dbReference type="InterPro" id="IPR015424">
    <property type="entry name" value="PyrdxlP-dep_Trfase"/>
</dbReference>
<dbReference type="GO" id="GO:0031071">
    <property type="term" value="F:cysteine desulfurase activity"/>
    <property type="evidence" value="ECO:0007669"/>
    <property type="project" value="UniProtKB-ARBA"/>
</dbReference>
<dbReference type="InterPro" id="IPR020578">
    <property type="entry name" value="Aminotrans_V_PyrdxlP_BS"/>
</dbReference>
<dbReference type="NCBIfam" id="NF002806">
    <property type="entry name" value="PRK02948.1"/>
    <property type="match status" value="1"/>
</dbReference>
<keyword evidence="10" id="KW-1185">Reference proteome</keyword>
<evidence type="ECO:0000256" key="3">
    <source>
        <dbReference type="ARBA" id="ARBA00022723"/>
    </source>
</evidence>
<evidence type="ECO:0000256" key="6">
    <source>
        <dbReference type="ARBA" id="ARBA00023014"/>
    </source>
</evidence>
<name>A0A1I0ZFZ1_9FIRM</name>
<gene>
    <name evidence="9" type="ORF">SAMN05216249_11515</name>
</gene>
<dbReference type="PANTHER" id="PTHR11601">
    <property type="entry name" value="CYSTEINE DESULFURYLASE FAMILY MEMBER"/>
    <property type="match status" value="1"/>
</dbReference>
<evidence type="ECO:0000256" key="7">
    <source>
        <dbReference type="RuleBase" id="RU004504"/>
    </source>
</evidence>
<dbReference type="EMBL" id="FOJY01000015">
    <property type="protein sequence ID" value="SFB24699.1"/>
    <property type="molecule type" value="Genomic_DNA"/>
</dbReference>
<reference evidence="9 10" key="1">
    <citation type="submission" date="2016-10" db="EMBL/GenBank/DDBJ databases">
        <authorList>
            <person name="de Groot N.N."/>
        </authorList>
    </citation>
    <scope>NUCLEOTIDE SEQUENCE [LARGE SCALE GENOMIC DNA]</scope>
    <source>
        <strain evidence="9 10">DSM 5522</strain>
    </source>
</reference>
<dbReference type="Gene3D" id="3.40.640.10">
    <property type="entry name" value="Type I PLP-dependent aspartate aminotransferase-like (Major domain)"/>
    <property type="match status" value="1"/>
</dbReference>
<dbReference type="InterPro" id="IPR000192">
    <property type="entry name" value="Aminotrans_V_dom"/>
</dbReference>
<dbReference type="PIRSF" id="PIRSF005572">
    <property type="entry name" value="NifS"/>
    <property type="match status" value="1"/>
</dbReference>